<dbReference type="GO" id="GO:0010218">
    <property type="term" value="P:response to far red light"/>
    <property type="evidence" value="ECO:0007669"/>
    <property type="project" value="TreeGrafter"/>
</dbReference>
<evidence type="ECO:0000256" key="2">
    <source>
        <dbReference type="ARBA" id="ARBA00007163"/>
    </source>
</evidence>
<dbReference type="GO" id="GO:0010017">
    <property type="term" value="P:red or far-red light signaling pathway"/>
    <property type="evidence" value="ECO:0007669"/>
    <property type="project" value="TreeGrafter"/>
</dbReference>
<protein>
    <submittedName>
        <fullName evidence="8">Transcription factor HY5</fullName>
    </submittedName>
</protein>
<dbReference type="GO" id="GO:0010114">
    <property type="term" value="P:response to red light"/>
    <property type="evidence" value="ECO:0007669"/>
    <property type="project" value="TreeGrafter"/>
</dbReference>
<name>A0AAP0G181_9ASPA</name>
<evidence type="ECO:0000256" key="1">
    <source>
        <dbReference type="ARBA" id="ARBA00004123"/>
    </source>
</evidence>
<dbReference type="GO" id="GO:0005634">
    <property type="term" value="C:nucleus"/>
    <property type="evidence" value="ECO:0007669"/>
    <property type="project" value="UniProtKB-SubCell"/>
</dbReference>
<evidence type="ECO:0000256" key="6">
    <source>
        <dbReference type="ARBA" id="ARBA00023242"/>
    </source>
</evidence>
<dbReference type="GO" id="GO:0010099">
    <property type="term" value="P:regulation of photomorphogenesis"/>
    <property type="evidence" value="ECO:0007669"/>
    <property type="project" value="TreeGrafter"/>
</dbReference>
<dbReference type="PANTHER" id="PTHR46714">
    <property type="entry name" value="TRANSCRIPTIONAL ACTIVATOR HAC1"/>
    <property type="match status" value="1"/>
</dbReference>
<dbReference type="InterPro" id="IPR046347">
    <property type="entry name" value="bZIP_sf"/>
</dbReference>
<comment type="subcellular location">
    <subcellularLocation>
        <location evidence="1">Nucleus</location>
    </subcellularLocation>
</comment>
<evidence type="ECO:0000256" key="4">
    <source>
        <dbReference type="ARBA" id="ARBA00023125"/>
    </source>
</evidence>
<keyword evidence="6" id="KW-0539">Nucleus</keyword>
<keyword evidence="7" id="KW-0175">Coiled coil</keyword>
<comment type="similarity">
    <text evidence="2">Belongs to the bZIP family.</text>
</comment>
<comment type="caution">
    <text evidence="8">The sequence shown here is derived from an EMBL/GenBank/DDBJ whole genome shotgun (WGS) entry which is preliminary data.</text>
</comment>
<dbReference type="PANTHER" id="PTHR46714:SF6">
    <property type="entry name" value="TRANSCRIPTIONAL ACTIVATOR HAC1"/>
    <property type="match status" value="1"/>
</dbReference>
<reference evidence="8 9" key="1">
    <citation type="journal article" date="2022" name="Nat. Plants">
        <title>Genomes of leafy and leafless Platanthera orchids illuminate the evolution of mycoheterotrophy.</title>
        <authorList>
            <person name="Li M.H."/>
            <person name="Liu K.W."/>
            <person name="Li Z."/>
            <person name="Lu H.C."/>
            <person name="Ye Q.L."/>
            <person name="Zhang D."/>
            <person name="Wang J.Y."/>
            <person name="Li Y.F."/>
            <person name="Zhong Z.M."/>
            <person name="Liu X."/>
            <person name="Yu X."/>
            <person name="Liu D.K."/>
            <person name="Tu X.D."/>
            <person name="Liu B."/>
            <person name="Hao Y."/>
            <person name="Liao X.Y."/>
            <person name="Jiang Y.T."/>
            <person name="Sun W.H."/>
            <person name="Chen J."/>
            <person name="Chen Y.Q."/>
            <person name="Ai Y."/>
            <person name="Zhai J.W."/>
            <person name="Wu S.S."/>
            <person name="Zhou Z."/>
            <person name="Hsiao Y.Y."/>
            <person name="Wu W.L."/>
            <person name="Chen Y.Y."/>
            <person name="Lin Y.F."/>
            <person name="Hsu J.L."/>
            <person name="Li C.Y."/>
            <person name="Wang Z.W."/>
            <person name="Zhao X."/>
            <person name="Zhong W.Y."/>
            <person name="Ma X.K."/>
            <person name="Ma L."/>
            <person name="Huang J."/>
            <person name="Chen G.Z."/>
            <person name="Huang M.Z."/>
            <person name="Huang L."/>
            <person name="Peng D.H."/>
            <person name="Luo Y.B."/>
            <person name="Zou S.Q."/>
            <person name="Chen S.P."/>
            <person name="Lan S."/>
            <person name="Tsai W.C."/>
            <person name="Van de Peer Y."/>
            <person name="Liu Z.J."/>
        </authorList>
    </citation>
    <scope>NUCLEOTIDE SEQUENCE [LARGE SCALE GENOMIC DNA]</scope>
    <source>
        <strain evidence="8">Lor287</strain>
    </source>
</reference>
<keyword evidence="5" id="KW-0804">Transcription</keyword>
<gene>
    <name evidence="8" type="primary">HY5</name>
    <name evidence="8" type="ORF">KSP39_PZI015742</name>
</gene>
<keyword evidence="3" id="KW-0805">Transcription regulation</keyword>
<feature type="coiled-coil region" evidence="7">
    <location>
        <begin position="5"/>
        <end position="39"/>
    </location>
</feature>
<keyword evidence="9" id="KW-1185">Reference proteome</keyword>
<dbReference type="EMBL" id="JBBWWQ010000013">
    <property type="protein sequence ID" value="KAK8933226.1"/>
    <property type="molecule type" value="Genomic_DNA"/>
</dbReference>
<sequence>MLRNRVLTQEAREKEKAQLRDLKERAKDLGVKNMELEESLSTLPNENQMLRQREIGDKGLSPLREWGLPAPP</sequence>
<dbReference type="SUPFAM" id="SSF57959">
    <property type="entry name" value="Leucine zipper domain"/>
    <property type="match status" value="1"/>
</dbReference>
<dbReference type="GO" id="GO:0000981">
    <property type="term" value="F:DNA-binding transcription factor activity, RNA polymerase II-specific"/>
    <property type="evidence" value="ECO:0007669"/>
    <property type="project" value="InterPro"/>
</dbReference>
<accession>A0AAP0G181</accession>
<dbReference type="InterPro" id="IPR044280">
    <property type="entry name" value="Hac1/HY5"/>
</dbReference>
<dbReference type="GO" id="GO:0003677">
    <property type="term" value="F:DNA binding"/>
    <property type="evidence" value="ECO:0007669"/>
    <property type="project" value="UniProtKB-KW"/>
</dbReference>
<dbReference type="Gene3D" id="1.20.5.490">
    <property type="entry name" value="Single helix bin"/>
    <property type="match status" value="1"/>
</dbReference>
<keyword evidence="4" id="KW-0238">DNA-binding</keyword>
<evidence type="ECO:0000313" key="8">
    <source>
        <dbReference type="EMBL" id="KAK8933226.1"/>
    </source>
</evidence>
<evidence type="ECO:0000313" key="9">
    <source>
        <dbReference type="Proteomes" id="UP001418222"/>
    </source>
</evidence>
<evidence type="ECO:0000256" key="5">
    <source>
        <dbReference type="ARBA" id="ARBA00023163"/>
    </source>
</evidence>
<evidence type="ECO:0000256" key="3">
    <source>
        <dbReference type="ARBA" id="ARBA00023015"/>
    </source>
</evidence>
<dbReference type="GO" id="GO:0045944">
    <property type="term" value="P:positive regulation of transcription by RNA polymerase II"/>
    <property type="evidence" value="ECO:0007669"/>
    <property type="project" value="InterPro"/>
</dbReference>
<proteinExistence type="inferred from homology"/>
<dbReference type="AlphaFoldDB" id="A0AAP0G181"/>
<organism evidence="8 9">
    <name type="scientific">Platanthera zijinensis</name>
    <dbReference type="NCBI Taxonomy" id="2320716"/>
    <lineage>
        <taxon>Eukaryota</taxon>
        <taxon>Viridiplantae</taxon>
        <taxon>Streptophyta</taxon>
        <taxon>Embryophyta</taxon>
        <taxon>Tracheophyta</taxon>
        <taxon>Spermatophyta</taxon>
        <taxon>Magnoliopsida</taxon>
        <taxon>Liliopsida</taxon>
        <taxon>Asparagales</taxon>
        <taxon>Orchidaceae</taxon>
        <taxon>Orchidoideae</taxon>
        <taxon>Orchideae</taxon>
        <taxon>Orchidinae</taxon>
        <taxon>Platanthera</taxon>
    </lineage>
</organism>
<dbReference type="Proteomes" id="UP001418222">
    <property type="component" value="Unassembled WGS sequence"/>
</dbReference>
<evidence type="ECO:0000256" key="7">
    <source>
        <dbReference type="SAM" id="Coils"/>
    </source>
</evidence>